<evidence type="ECO:0000313" key="3">
    <source>
        <dbReference type="EMBL" id="SBT73445.1"/>
    </source>
</evidence>
<organism evidence="3 4">
    <name type="scientific">Plasmodium ovale</name>
    <name type="common">malaria parasite P. ovale</name>
    <dbReference type="NCBI Taxonomy" id="36330"/>
    <lineage>
        <taxon>Eukaryota</taxon>
        <taxon>Sar</taxon>
        <taxon>Alveolata</taxon>
        <taxon>Apicomplexa</taxon>
        <taxon>Aconoidasida</taxon>
        <taxon>Haemosporida</taxon>
        <taxon>Plasmodiidae</taxon>
        <taxon>Plasmodium</taxon>
        <taxon>Plasmodium (Plasmodium)</taxon>
    </lineage>
</organism>
<keyword evidence="2" id="KW-1133">Transmembrane helix</keyword>
<dbReference type="EMBL" id="FLRJ01000367">
    <property type="protein sequence ID" value="SBT73445.1"/>
    <property type="molecule type" value="Genomic_DNA"/>
</dbReference>
<feature type="compositionally biased region" description="Polar residues" evidence="1">
    <location>
        <begin position="261"/>
        <end position="273"/>
    </location>
</feature>
<feature type="region of interest" description="Disordered" evidence="1">
    <location>
        <begin position="629"/>
        <end position="648"/>
    </location>
</feature>
<feature type="transmembrane region" description="Helical" evidence="2">
    <location>
        <begin position="658"/>
        <end position="679"/>
    </location>
</feature>
<evidence type="ECO:0000256" key="1">
    <source>
        <dbReference type="SAM" id="MobiDB-lite"/>
    </source>
</evidence>
<feature type="compositionally biased region" description="Low complexity" evidence="1">
    <location>
        <begin position="353"/>
        <end position="367"/>
    </location>
</feature>
<feature type="compositionally biased region" description="Low complexity" evidence="1">
    <location>
        <begin position="469"/>
        <end position="488"/>
    </location>
</feature>
<feature type="compositionally biased region" description="Polar residues" evidence="1">
    <location>
        <begin position="512"/>
        <end position="526"/>
    </location>
</feature>
<keyword evidence="2" id="KW-0472">Membrane</keyword>
<accession>A0A1C3KI42</accession>
<evidence type="ECO:0008006" key="5">
    <source>
        <dbReference type="Google" id="ProtNLM"/>
    </source>
</evidence>
<feature type="compositionally biased region" description="Low complexity" evidence="1">
    <location>
        <begin position="420"/>
        <end position="456"/>
    </location>
</feature>
<dbReference type="VEuPathDB" id="PlasmoDB:POWCR01_000116900"/>
<gene>
    <name evidence="3" type="primary">PowCR01_000116900</name>
    <name evidence="3" type="ORF">POWCR01_000116900</name>
</gene>
<dbReference type="AlphaFoldDB" id="A0A1C3KI42"/>
<dbReference type="Proteomes" id="UP000243200">
    <property type="component" value="Unassembled WGS sequence"/>
</dbReference>
<evidence type="ECO:0000256" key="2">
    <source>
        <dbReference type="SAM" id="Phobius"/>
    </source>
</evidence>
<feature type="region of interest" description="Disordered" evidence="1">
    <location>
        <begin position="212"/>
        <end position="246"/>
    </location>
</feature>
<sequence length="682" mass="73674">MADNTEYTALTRYITPEFFISMIASDIKELIHTYGHKNCGLIQEELCDKIKKIIPEKKKIIFKHMDEPSMQKWNSEWSSKRNDFFNKLYEEEGFINKCFPKKYPKKNQSLNQLLSKHIEFCKENDQRLSVIGKSREYSVCLEYNVWIINKTASFSSEYLRNVRDYKIQTVKKFFSTKKHPQGYDPLTTYRNIRFDCEIYNPASNRYQQVPVENTPQNSIHPPTAHDVGQEFQGKGGKSMPDKVGDIQKNKPDVQILHKTEPSSSDSQTPSLANTKLEDNANGQLDDLKAKGTGLTNNAQDSTGKPTRATNAKAPSFQQVPEPPSLTSPKDSLAATVPNLPSVIKDQDTDPDVTPSTTLATSSTTHSTENVRSPLAPDLSLVKSQPQPQLPPVDLGTANNSREPTSDPVIKSPALDPPPTAALDPGLASTPEAVSNSSASGTSSTIGSTTTDSTAGSPPAQDPLQITVPSQSTTTTSTSTTSINTQSTTAESGPSTTAVSAMGTKAIPSINEITSTTEGHGNPQVSIKNLPDSQDPALASPKKQDDIIPSHLGAQSLDLQTPSYSGASANIKNSPSLDQRLRTPPVPLGPLPGSPADPLLGLSSGISPEISPTGSSDLSPAVHGVVNHTGTTLISNTPSPKVTYPSEKPSIEPTEFPPLINIIPTTLILLATLTILFLLYKVK</sequence>
<feature type="compositionally biased region" description="Polar residues" evidence="1">
    <location>
        <begin position="556"/>
        <end position="576"/>
    </location>
</feature>
<reference evidence="3 4" key="1">
    <citation type="submission" date="2016-06" db="EMBL/GenBank/DDBJ databases">
        <authorList>
            <consortium name="Pathogen Informatics"/>
        </authorList>
    </citation>
    <scope>NUCLEOTIDE SEQUENCE [LARGE SCALE GENOMIC DNA]</scope>
</reference>
<name>A0A1C3KI42_PLAOA</name>
<feature type="region of interest" description="Disordered" evidence="1">
    <location>
        <begin position="258"/>
        <end position="497"/>
    </location>
</feature>
<evidence type="ECO:0000313" key="4">
    <source>
        <dbReference type="Proteomes" id="UP000243200"/>
    </source>
</evidence>
<feature type="region of interest" description="Disordered" evidence="1">
    <location>
        <begin position="512"/>
        <end position="595"/>
    </location>
</feature>
<feature type="compositionally biased region" description="Polar residues" evidence="1">
    <location>
        <begin position="293"/>
        <end position="309"/>
    </location>
</feature>
<feature type="compositionally biased region" description="Pro residues" evidence="1">
    <location>
        <begin position="583"/>
        <end position="594"/>
    </location>
</feature>
<feature type="compositionally biased region" description="Polar residues" evidence="1">
    <location>
        <begin position="629"/>
        <end position="639"/>
    </location>
</feature>
<keyword evidence="2" id="KW-0812">Transmembrane</keyword>
<protein>
    <recommendedName>
        <fullName evidence="5">STP1 protein</fullName>
    </recommendedName>
</protein>
<proteinExistence type="predicted"/>